<proteinExistence type="predicted"/>
<evidence type="ECO:0008006" key="5">
    <source>
        <dbReference type="Google" id="ProtNLM"/>
    </source>
</evidence>
<evidence type="ECO:0000256" key="2">
    <source>
        <dbReference type="SAM" id="Phobius"/>
    </source>
</evidence>
<keyword evidence="2" id="KW-0812">Transmembrane</keyword>
<sequence length="1861" mass="209458">MAESKANAKTQNHKRKQKIDGQPQKPSKLHRLDSALKAQHLYPSAGWNNLQLSSKVNQAFEFVRSRVDDGVGSDQDCETVKLPRLLCYLNDWILTLLFPPNGKENWGNGKTPQLVGVEAYLDVRCWEIFKFCLHKSLMFRVSLNMSRNLLQTVQFIARDALSLLEDSSISSEGLYIPDQRYELYDTALDCVSLVFSSHGGLSNENLDLWVETAKVALELVLKMYNSNLDGSKVGAFSLRLLWSVLQPFSKFLMVHSARKGFQIFVDKLLEPLLHLSGELHLRVNGSNPIWTQRLIKAVEATLSHGLFQLGHIDVFLSLHGSETIKSYPRHLFDALNKIIDRKNTMAMGSLGLLFHLYVNSARKFKETPVHEGSKTMEKMVDLRKPAPEDQCSTNNISTDIQKSLFNFFVLIMDPLLLNINAYIQVEVDAKPLLLDLCGLLKSIGNLLASFMQEKVYARTEDTSGGACLNFLKKIFNTLITSSTSVFYLSNYDTTNKMEIFSLSTIEILVAMGYLLEIEYEIIGEDLVNLWLLILACSATNCSFDQCSSTSTMHALGCQIINLYGQLRQVEVAILTLCKAIRLTISHEHNTGESSSMFLTFLSNELYSEAVERLLSSQEFIHAIYKGVECIPEGQVRGCIRQITDDFSDSLRWMKDFCLLVDGKKLQIFNLQVELLGRGLSRLYCLVLDSVTITGGNSSLIGVGVKELMALMRPYLSILVGQQSDRICQFFSFVTGDQVVRNQKVLKKFGRSSQWVFVFFFQLFVSSRSLYRKTINLMPHGLSKKMSVEVEDYTTYSAFKLMERIDEMDIGYFSWIVQPSASLLVVMQLISDIYLKHGSDDSSPLIYIFQSMAIQRLVDLNKQVILFKYMQKKRYKSKINALEEEAAGLTNFMLENLSCVYQSPFFVSGYATCEDVVSVAPQSNQRDLGVYIANQKSLPIVIWSNLCKNVDIWGNHASKKHLKKFFSHLLHTSIHSVTISFQEPGVVENDDCEMLNRVTLSQISSELLHDSLLYEQEFARRNLASMFCHALEKSVLPLFSNIPCPDVNLKSLPNWLEFLSVLDNSAVFIDENKEISVDCSAVESSTTNSCDKLSTDFDRKEKTFHLTNQCFRYCHHLLDLICWMSDINARSFSHLVTCIFNLERLVVSALLYFQSTGYQEYYCEYLRLFVSCRKALRYTIKGFFEKADTTQSSANSIISGNASPVLWLSRSLSVVVGTKEAFSAKNIMLCKSLMFSLMDHTSHILFCIGKYQIVHVFDIGKEAEMPCEENHLLASFHNSHKLEALKCLTSMAENMKEQVQSLFVSVHNTPCDVNVGFGLTYENINRLSSAVSCFGGVLWGLTSFMGQIDSKDSDSKEVLMGKCELAFERDSCISSLVELTDFLVNKLLIESNQLSKSSHNKWFVSKASASAGKQKESKAAASCFTSSAIDHVLLLEFTEMVVVPQQSAFLLLNGALSYLRELAGYFPLTDSTSSIKVYTKLIHIQMRAIGKTILLQGKRTKLTFLERQSSTESLHYKGSVEAYSPTELHCFSLDVFKTRLQMLFKAYIEGQSELHLLSVIQAIERSLVGVQEGCTMIYNVKTSKDGGDISSLVAAGIDCFSMILDFVSGRKGLKMIKRHCQSLVAAVFNIILHLQGPLIFYDNVASGTVASSPDPGSAILMCVKVLVTVSRKHSLFPTNVWHVGHLLQIPAVLFQNFHQLTKASGSSEASMISEEHICDSVERRDLAEVRWQVFSMITNSISNMKEKFDPEILFMSFNSMGYYYCKPRPFDARTPNVVLILAVALILLFVPKLFSSEPEEEEEPINLSPFVAPILVVLILLLLSFLGGSRKRISSLEPNKALQKEAVQWGVAALILVLLIIA</sequence>
<keyword evidence="2" id="KW-1133">Transmembrane helix</keyword>
<name>A0ABD1M072_9FABA</name>
<feature type="transmembrane region" description="Helical" evidence="2">
    <location>
        <begin position="1845"/>
        <end position="1860"/>
    </location>
</feature>
<protein>
    <recommendedName>
        <fullName evidence="5">Nucleolar 27S pre-rRNA processing Urb2/Npa2 C-terminal domain-containing protein</fullName>
    </recommendedName>
</protein>
<reference evidence="3 4" key="1">
    <citation type="submission" date="2024-08" db="EMBL/GenBank/DDBJ databases">
        <title>Insights into the chromosomal genome structure of Flemingia macrophylla.</title>
        <authorList>
            <person name="Ding Y."/>
            <person name="Zhao Y."/>
            <person name="Bi W."/>
            <person name="Wu M."/>
            <person name="Zhao G."/>
            <person name="Gong Y."/>
            <person name="Li W."/>
            <person name="Zhang P."/>
        </authorList>
    </citation>
    <scope>NUCLEOTIDE SEQUENCE [LARGE SCALE GENOMIC DNA]</scope>
    <source>
        <strain evidence="3">DYQJB</strain>
        <tissue evidence="3">Leaf</tissue>
    </source>
</reference>
<feature type="transmembrane region" description="Helical" evidence="2">
    <location>
        <begin position="1775"/>
        <end position="1794"/>
    </location>
</feature>
<comment type="caution">
    <text evidence="3">The sequence shown here is derived from an EMBL/GenBank/DDBJ whole genome shotgun (WGS) entry which is preliminary data.</text>
</comment>
<gene>
    <name evidence="3" type="ORF">Fmac_022596</name>
</gene>
<evidence type="ECO:0000313" key="4">
    <source>
        <dbReference type="Proteomes" id="UP001603857"/>
    </source>
</evidence>
<feature type="region of interest" description="Disordered" evidence="1">
    <location>
        <begin position="1"/>
        <end position="28"/>
    </location>
</feature>
<organism evidence="3 4">
    <name type="scientific">Flemingia macrophylla</name>
    <dbReference type="NCBI Taxonomy" id="520843"/>
    <lineage>
        <taxon>Eukaryota</taxon>
        <taxon>Viridiplantae</taxon>
        <taxon>Streptophyta</taxon>
        <taxon>Embryophyta</taxon>
        <taxon>Tracheophyta</taxon>
        <taxon>Spermatophyta</taxon>
        <taxon>Magnoliopsida</taxon>
        <taxon>eudicotyledons</taxon>
        <taxon>Gunneridae</taxon>
        <taxon>Pentapetalae</taxon>
        <taxon>rosids</taxon>
        <taxon>fabids</taxon>
        <taxon>Fabales</taxon>
        <taxon>Fabaceae</taxon>
        <taxon>Papilionoideae</taxon>
        <taxon>50 kb inversion clade</taxon>
        <taxon>NPAAA clade</taxon>
        <taxon>indigoferoid/millettioid clade</taxon>
        <taxon>Phaseoleae</taxon>
        <taxon>Flemingia</taxon>
    </lineage>
</organism>
<accession>A0ABD1M072</accession>
<evidence type="ECO:0000256" key="1">
    <source>
        <dbReference type="SAM" id="MobiDB-lite"/>
    </source>
</evidence>
<dbReference type="InterPro" id="IPR052609">
    <property type="entry name" value="Ribosome_Biogenesis_Reg"/>
</dbReference>
<keyword evidence="2" id="KW-0472">Membrane</keyword>
<evidence type="ECO:0000313" key="3">
    <source>
        <dbReference type="EMBL" id="KAL2329169.1"/>
    </source>
</evidence>
<dbReference type="PANTHER" id="PTHR15682:SF2">
    <property type="entry name" value="UNHEALTHY RIBOSOME BIOGENESIS PROTEIN 2 HOMOLOG"/>
    <property type="match status" value="1"/>
</dbReference>
<feature type="transmembrane region" description="Helical" evidence="2">
    <location>
        <begin position="1806"/>
        <end position="1825"/>
    </location>
</feature>
<dbReference type="Proteomes" id="UP001603857">
    <property type="component" value="Unassembled WGS sequence"/>
</dbReference>
<dbReference type="PANTHER" id="PTHR15682">
    <property type="entry name" value="UNHEALTHY RIBOSOME BIOGENESIS PROTEIN 2 HOMOLOG"/>
    <property type="match status" value="1"/>
</dbReference>
<keyword evidence="4" id="KW-1185">Reference proteome</keyword>
<dbReference type="EMBL" id="JBGMDY010000007">
    <property type="protein sequence ID" value="KAL2329169.1"/>
    <property type="molecule type" value="Genomic_DNA"/>
</dbReference>